<keyword evidence="14" id="KW-1185">Reference proteome</keyword>
<feature type="transmembrane region" description="Helical" evidence="12">
    <location>
        <begin position="256"/>
        <end position="274"/>
    </location>
</feature>
<evidence type="ECO:0000256" key="6">
    <source>
        <dbReference type="ARBA" id="ARBA00023002"/>
    </source>
</evidence>
<keyword evidence="10" id="KW-1015">Disulfide bond</keyword>
<evidence type="ECO:0000256" key="12">
    <source>
        <dbReference type="SAM" id="Phobius"/>
    </source>
</evidence>
<dbReference type="GO" id="GO:0016491">
    <property type="term" value="F:oxidoreductase activity"/>
    <property type="evidence" value="ECO:0007669"/>
    <property type="project" value="UniProtKB-KW"/>
</dbReference>
<feature type="transmembrane region" description="Helical" evidence="12">
    <location>
        <begin position="182"/>
        <end position="200"/>
    </location>
</feature>
<dbReference type="PANTHER" id="PTHR35457:SF1">
    <property type="entry name" value="HEME A SYNTHASE"/>
    <property type="match status" value="1"/>
</dbReference>
<keyword evidence="2" id="KW-1003">Cell membrane</keyword>
<feature type="transmembrane region" description="Helical" evidence="12">
    <location>
        <begin position="20"/>
        <end position="39"/>
    </location>
</feature>
<gene>
    <name evidence="13" type="ORF">SAMN02745752_01184</name>
</gene>
<comment type="subcellular location">
    <subcellularLocation>
        <location evidence="1">Membrane</location>
        <topology evidence="1">Multi-pass membrane protein</topology>
    </subcellularLocation>
</comment>
<evidence type="ECO:0000256" key="5">
    <source>
        <dbReference type="ARBA" id="ARBA00022989"/>
    </source>
</evidence>
<keyword evidence="7" id="KW-0408">Iron</keyword>
<dbReference type="EMBL" id="FPJW01000003">
    <property type="protein sequence ID" value="SFX30594.1"/>
    <property type="molecule type" value="Genomic_DNA"/>
</dbReference>
<protein>
    <submittedName>
        <fullName evidence="13">Cytochrome c oxidase assembly protein subunit 15</fullName>
    </submittedName>
</protein>
<evidence type="ECO:0000256" key="4">
    <source>
        <dbReference type="ARBA" id="ARBA00022723"/>
    </source>
</evidence>
<dbReference type="RefSeq" id="WP_072325428.1">
    <property type="nucleotide sequence ID" value="NZ_FPJW01000003.1"/>
</dbReference>
<evidence type="ECO:0000256" key="10">
    <source>
        <dbReference type="ARBA" id="ARBA00023157"/>
    </source>
</evidence>
<keyword evidence="4" id="KW-0479">Metal-binding</keyword>
<dbReference type="Proteomes" id="UP000182350">
    <property type="component" value="Unassembled WGS sequence"/>
</dbReference>
<dbReference type="PANTHER" id="PTHR35457">
    <property type="entry name" value="HEME A SYNTHASE"/>
    <property type="match status" value="1"/>
</dbReference>
<feature type="transmembrane region" description="Helical" evidence="12">
    <location>
        <begin position="113"/>
        <end position="135"/>
    </location>
</feature>
<reference evidence="13 14" key="1">
    <citation type="submission" date="2016-11" db="EMBL/GenBank/DDBJ databases">
        <authorList>
            <person name="Jaros S."/>
            <person name="Januszkiewicz K."/>
            <person name="Wedrychowicz H."/>
        </authorList>
    </citation>
    <scope>NUCLEOTIDE SEQUENCE [LARGE SCALE GENOMIC DNA]</scope>
    <source>
        <strain evidence="13 14">DSM 21637</strain>
    </source>
</reference>
<dbReference type="InterPro" id="IPR003780">
    <property type="entry name" value="COX15/CtaA_fam"/>
</dbReference>
<feature type="transmembrane region" description="Helical" evidence="12">
    <location>
        <begin position="314"/>
        <end position="334"/>
    </location>
</feature>
<feature type="transmembrane region" description="Helical" evidence="12">
    <location>
        <begin position="141"/>
        <end position="162"/>
    </location>
</feature>
<evidence type="ECO:0000256" key="9">
    <source>
        <dbReference type="ARBA" id="ARBA00023136"/>
    </source>
</evidence>
<sequence>MIKDNSKATAAGQRLVRRAAALAGFGVLFTLVVVLAGAWTRLVDAGLGCPDWPGCYGALVVPDAERAAAFAPDEPLDSFKAWVEMIHRYLASGLGLLALVLTWIGWKLRHMPGYPLGLTFLLLAVICLQGAFGAWTVTLKLWPQVVTLHLLGGMTVLALFFWLFCRLRACARGEVQGRKPPLLWWLVLLLLTGQLALGGWTTSNYAGLACTGFPTCNQQWWPAQMDFSEGFHLTQEVGPNYLHGQLHAPARTAIHFTHRLGALLLGVSILLLVWKGLTLARARPWLGLLLLAWGLQAGIGIATVLLFLPLWLALLHTGGAAVLLLTLLGAGWQLGYGGVRVPRVTLTEVSHAQFQ</sequence>
<dbReference type="GO" id="GO:0006784">
    <property type="term" value="P:heme A biosynthetic process"/>
    <property type="evidence" value="ECO:0007669"/>
    <property type="project" value="InterPro"/>
</dbReference>
<evidence type="ECO:0000256" key="3">
    <source>
        <dbReference type="ARBA" id="ARBA00022692"/>
    </source>
</evidence>
<evidence type="ECO:0000256" key="2">
    <source>
        <dbReference type="ARBA" id="ARBA00022475"/>
    </source>
</evidence>
<keyword evidence="5 12" id="KW-1133">Transmembrane helix</keyword>
<dbReference type="OrthoDB" id="1447144at2"/>
<organism evidence="13 14">
    <name type="scientific">Marinospirillum alkaliphilum DSM 21637</name>
    <dbReference type="NCBI Taxonomy" id="1122209"/>
    <lineage>
        <taxon>Bacteria</taxon>
        <taxon>Pseudomonadati</taxon>
        <taxon>Pseudomonadota</taxon>
        <taxon>Gammaproteobacteria</taxon>
        <taxon>Oceanospirillales</taxon>
        <taxon>Oceanospirillaceae</taxon>
        <taxon>Marinospirillum</taxon>
    </lineage>
</organism>
<feature type="transmembrane region" description="Helical" evidence="12">
    <location>
        <begin position="86"/>
        <end position="106"/>
    </location>
</feature>
<dbReference type="AlphaFoldDB" id="A0A1K1VZS7"/>
<proteinExistence type="predicted"/>
<keyword evidence="6" id="KW-0560">Oxidoreductase</keyword>
<dbReference type="Pfam" id="PF02628">
    <property type="entry name" value="COX15-CtaA"/>
    <property type="match status" value="1"/>
</dbReference>
<evidence type="ECO:0000256" key="8">
    <source>
        <dbReference type="ARBA" id="ARBA00023133"/>
    </source>
</evidence>
<dbReference type="STRING" id="1122209.SAMN02745752_01184"/>
<evidence type="ECO:0000256" key="1">
    <source>
        <dbReference type="ARBA" id="ARBA00004141"/>
    </source>
</evidence>
<keyword evidence="9 12" id="KW-0472">Membrane</keyword>
<keyword evidence="8" id="KW-0350">Heme biosynthesis</keyword>
<evidence type="ECO:0000313" key="14">
    <source>
        <dbReference type="Proteomes" id="UP000182350"/>
    </source>
</evidence>
<dbReference type="GO" id="GO:0046872">
    <property type="term" value="F:metal ion binding"/>
    <property type="evidence" value="ECO:0007669"/>
    <property type="project" value="UniProtKB-KW"/>
</dbReference>
<name>A0A1K1VZS7_9GAMM</name>
<dbReference type="GO" id="GO:0016020">
    <property type="term" value="C:membrane"/>
    <property type="evidence" value="ECO:0007669"/>
    <property type="project" value="UniProtKB-SubCell"/>
</dbReference>
<evidence type="ECO:0000256" key="11">
    <source>
        <dbReference type="ARBA" id="ARBA00023444"/>
    </source>
</evidence>
<evidence type="ECO:0000313" key="13">
    <source>
        <dbReference type="EMBL" id="SFX30594.1"/>
    </source>
</evidence>
<dbReference type="InterPro" id="IPR050450">
    <property type="entry name" value="COX15/CtaA_HemeA_synthase"/>
</dbReference>
<keyword evidence="3 12" id="KW-0812">Transmembrane</keyword>
<accession>A0A1K1VZS7</accession>
<feature type="transmembrane region" description="Helical" evidence="12">
    <location>
        <begin position="286"/>
        <end position="308"/>
    </location>
</feature>
<comment type="pathway">
    <text evidence="11">Porphyrin-containing compound metabolism.</text>
</comment>
<evidence type="ECO:0000256" key="7">
    <source>
        <dbReference type="ARBA" id="ARBA00023004"/>
    </source>
</evidence>